<dbReference type="Proteomes" id="UP000189674">
    <property type="component" value="Chromosome"/>
</dbReference>
<reference evidence="3" key="1">
    <citation type="submission" date="2017-02" db="EMBL/GenBank/DDBJ databases">
        <title>Comparative genomics and description of representatives of a novel lineage of planctomycetes thriving in anoxic sediments.</title>
        <authorList>
            <person name="Spring S."/>
            <person name="Bunk B."/>
            <person name="Sproer C."/>
        </authorList>
    </citation>
    <scope>NUCLEOTIDE SEQUENCE [LARGE SCALE GENOMIC DNA]</scope>
    <source>
        <strain evidence="3">ST-NAGAB-D1</strain>
    </source>
</reference>
<dbReference type="EMBL" id="CP019791">
    <property type="protein sequence ID" value="AQT68731.1"/>
    <property type="molecule type" value="Genomic_DNA"/>
</dbReference>
<sequence length="84" mass="9913">MYTNRKMQTRCNPAKAFLFRHLDEDAKDEIDKSLRSRSFPETNEEMLTLTSNSDRKLNRLLANTSKENLKRFEPSAANNENQQY</sequence>
<evidence type="ECO:0000256" key="1">
    <source>
        <dbReference type="SAM" id="MobiDB-lite"/>
    </source>
</evidence>
<gene>
    <name evidence="2" type="ORF">STSP2_01903</name>
</gene>
<dbReference type="STRING" id="1936003.STSP2_01903"/>
<accession>A0A1U9NLC5</accession>
<keyword evidence="3" id="KW-1185">Reference proteome</keyword>
<evidence type="ECO:0000313" key="2">
    <source>
        <dbReference type="EMBL" id="AQT68731.1"/>
    </source>
</evidence>
<evidence type="ECO:0000313" key="3">
    <source>
        <dbReference type="Proteomes" id="UP000189674"/>
    </source>
</evidence>
<dbReference type="KEGG" id="alus:STSP2_01903"/>
<proteinExistence type="predicted"/>
<name>A0A1U9NLC5_9BACT</name>
<feature type="region of interest" description="Disordered" evidence="1">
    <location>
        <begin position="64"/>
        <end position="84"/>
    </location>
</feature>
<dbReference type="AlphaFoldDB" id="A0A1U9NLC5"/>
<organism evidence="2 3">
    <name type="scientific">Anaerohalosphaera lusitana</name>
    <dbReference type="NCBI Taxonomy" id="1936003"/>
    <lineage>
        <taxon>Bacteria</taxon>
        <taxon>Pseudomonadati</taxon>
        <taxon>Planctomycetota</taxon>
        <taxon>Phycisphaerae</taxon>
        <taxon>Sedimentisphaerales</taxon>
        <taxon>Anaerohalosphaeraceae</taxon>
        <taxon>Anaerohalosphaera</taxon>
    </lineage>
</organism>
<protein>
    <submittedName>
        <fullName evidence="2">Uncharacterized protein</fullName>
    </submittedName>
</protein>